<protein>
    <recommendedName>
        <fullName evidence="11">C-8 sterol isomerase</fullName>
    </recommendedName>
</protein>
<evidence type="ECO:0000313" key="9">
    <source>
        <dbReference type="EMBL" id="KAK9725515.1"/>
    </source>
</evidence>
<evidence type="ECO:0000256" key="8">
    <source>
        <dbReference type="SAM" id="Phobius"/>
    </source>
</evidence>
<dbReference type="InterPro" id="IPR006716">
    <property type="entry name" value="ERG2_sigma1_rcpt-like"/>
</dbReference>
<comment type="caution">
    <text evidence="9">The sequence shown here is derived from an EMBL/GenBank/DDBJ whole genome shotgun (WGS) entry which is preliminary data.</text>
</comment>
<dbReference type="PANTHER" id="PTHR10868">
    <property type="entry name" value="SIGMA 1-TYPE OPIOID RECEPTOR-RELATED"/>
    <property type="match status" value="1"/>
</dbReference>
<evidence type="ECO:0008006" key="11">
    <source>
        <dbReference type="Google" id="ProtNLM"/>
    </source>
</evidence>
<accession>A0AAW1KSI8</accession>
<evidence type="ECO:0000256" key="2">
    <source>
        <dbReference type="ARBA" id="ARBA00007141"/>
    </source>
</evidence>
<reference evidence="9" key="1">
    <citation type="submission" date="2024-03" db="EMBL/GenBank/DDBJ databases">
        <title>WGS assembly of Saponaria officinalis var. Norfolk2.</title>
        <authorList>
            <person name="Jenkins J."/>
            <person name="Shu S."/>
            <person name="Grimwood J."/>
            <person name="Barry K."/>
            <person name="Goodstein D."/>
            <person name="Schmutz J."/>
            <person name="Leebens-Mack J."/>
            <person name="Osbourn A."/>
        </authorList>
    </citation>
    <scope>NUCLEOTIDE SEQUENCE [LARGE SCALE GENOMIC DNA]</scope>
    <source>
        <strain evidence="9">JIC</strain>
    </source>
</reference>
<comment type="subcellular location">
    <subcellularLocation>
        <location evidence="1">Endoplasmic reticulum membrane</location>
    </subcellularLocation>
</comment>
<keyword evidence="4" id="KW-0256">Endoplasmic reticulum</keyword>
<evidence type="ECO:0000256" key="6">
    <source>
        <dbReference type="ARBA" id="ARBA00023136"/>
    </source>
</evidence>
<dbReference type="PANTHER" id="PTHR10868:SF1">
    <property type="entry name" value="SIGMA NON-OPIOID INTRACELLULAR RECEPTOR 1"/>
    <property type="match status" value="1"/>
</dbReference>
<comment type="similarity">
    <text evidence="2">Belongs to the ERG2 family.</text>
</comment>
<feature type="transmembrane region" description="Helical" evidence="8">
    <location>
        <begin position="118"/>
        <end position="143"/>
    </location>
</feature>
<dbReference type="AlphaFoldDB" id="A0AAW1KSI8"/>
<evidence type="ECO:0000256" key="3">
    <source>
        <dbReference type="ARBA" id="ARBA00022692"/>
    </source>
</evidence>
<dbReference type="Proteomes" id="UP001443914">
    <property type="component" value="Unassembled WGS sequence"/>
</dbReference>
<name>A0AAW1KSI8_SAPOF</name>
<proteinExistence type="inferred from homology"/>
<evidence type="ECO:0000313" key="10">
    <source>
        <dbReference type="Proteomes" id="UP001443914"/>
    </source>
</evidence>
<evidence type="ECO:0000256" key="1">
    <source>
        <dbReference type="ARBA" id="ARBA00004586"/>
    </source>
</evidence>
<dbReference type="Pfam" id="PF04622">
    <property type="entry name" value="ERG2_Sigma1R"/>
    <property type="match status" value="1"/>
</dbReference>
<keyword evidence="6 8" id="KW-0472">Membrane</keyword>
<gene>
    <name evidence="9" type="ORF">RND81_05G149800</name>
</gene>
<keyword evidence="10" id="KW-1185">Reference proteome</keyword>
<dbReference type="GO" id="GO:0005789">
    <property type="term" value="C:endoplasmic reticulum membrane"/>
    <property type="evidence" value="ECO:0007669"/>
    <property type="project" value="UniProtKB-SubCell"/>
</dbReference>
<feature type="region of interest" description="Disordered" evidence="7">
    <location>
        <begin position="83"/>
        <end position="108"/>
    </location>
</feature>
<organism evidence="9 10">
    <name type="scientific">Saponaria officinalis</name>
    <name type="common">Common soapwort</name>
    <name type="synonym">Lychnis saponaria</name>
    <dbReference type="NCBI Taxonomy" id="3572"/>
    <lineage>
        <taxon>Eukaryota</taxon>
        <taxon>Viridiplantae</taxon>
        <taxon>Streptophyta</taxon>
        <taxon>Embryophyta</taxon>
        <taxon>Tracheophyta</taxon>
        <taxon>Spermatophyta</taxon>
        <taxon>Magnoliopsida</taxon>
        <taxon>eudicotyledons</taxon>
        <taxon>Gunneridae</taxon>
        <taxon>Pentapetalae</taxon>
        <taxon>Caryophyllales</taxon>
        <taxon>Caryophyllaceae</taxon>
        <taxon>Caryophylleae</taxon>
        <taxon>Saponaria</taxon>
    </lineage>
</organism>
<keyword evidence="3 8" id="KW-0812">Transmembrane</keyword>
<feature type="region of interest" description="Disordered" evidence="7">
    <location>
        <begin position="1"/>
        <end position="21"/>
    </location>
</feature>
<sequence>MKAVLLSPPSVNPKTHIHGEEREKSYYPRCRKDANCNCEMCIASINATLDLMPMSAQRSTLTKRSVSKPSLESTPVSIDPTLLSTPSPVDGAFRSTLKSGSPREVGDKRRKPRFRRKCWWVVVVLGMILAFEFGFWWAVYWVLRPVLSGNIIEDVFAKCSSVEGLSEKLNLVQRSLEGIVGDGVSSCNLDDSTWKIDQDGMLMHSYCIMYQSAAEEIVIRGWPLQTAGLLTAAFSSRSFSVLSGKLIEWPEGNMVHVIRAENSTWTLRKWSASVVKFDANTWIIEYKKNMFLEDPNMLLGVIKFLNFRITKFFVRMRHHVWLLPDLSNFAAYTSEEGSRLPT</sequence>
<evidence type="ECO:0000256" key="7">
    <source>
        <dbReference type="SAM" id="MobiDB-lite"/>
    </source>
</evidence>
<keyword evidence="5 8" id="KW-1133">Transmembrane helix</keyword>
<evidence type="ECO:0000256" key="4">
    <source>
        <dbReference type="ARBA" id="ARBA00022824"/>
    </source>
</evidence>
<evidence type="ECO:0000256" key="5">
    <source>
        <dbReference type="ARBA" id="ARBA00022989"/>
    </source>
</evidence>
<dbReference type="EMBL" id="JBDFQZ010000005">
    <property type="protein sequence ID" value="KAK9725515.1"/>
    <property type="molecule type" value="Genomic_DNA"/>
</dbReference>